<feature type="region of interest" description="Disordered" evidence="1">
    <location>
        <begin position="1"/>
        <end position="22"/>
    </location>
</feature>
<organism evidence="2">
    <name type="scientific">Pyricularia oryzae (strain Y34)</name>
    <name type="common">Rice blast fungus</name>
    <name type="synonym">Magnaporthe oryzae</name>
    <dbReference type="NCBI Taxonomy" id="1143189"/>
    <lineage>
        <taxon>Eukaryota</taxon>
        <taxon>Fungi</taxon>
        <taxon>Dikarya</taxon>
        <taxon>Ascomycota</taxon>
        <taxon>Pezizomycotina</taxon>
        <taxon>Sordariomycetes</taxon>
        <taxon>Sordariomycetidae</taxon>
        <taxon>Magnaporthales</taxon>
        <taxon>Pyriculariaceae</taxon>
        <taxon>Pyricularia</taxon>
    </lineage>
</organism>
<evidence type="ECO:0000256" key="1">
    <source>
        <dbReference type="SAM" id="MobiDB-lite"/>
    </source>
</evidence>
<evidence type="ECO:0000313" key="2">
    <source>
        <dbReference type="EMBL" id="ELQ32693.1"/>
    </source>
</evidence>
<proteinExistence type="predicted"/>
<gene>
    <name evidence="2" type="ORF">OOU_Y34scaffold01073g11</name>
</gene>
<accession>A0AA97PFJ7</accession>
<dbReference type="Proteomes" id="UP000011086">
    <property type="component" value="Unassembled WGS sequence"/>
</dbReference>
<dbReference type="AlphaFoldDB" id="A0AA97PFJ7"/>
<protein>
    <submittedName>
        <fullName evidence="2">Uncharacterized protein</fullName>
    </submittedName>
</protein>
<name>A0AA97PFJ7_PYRO3</name>
<sequence length="22" mass="2397">MAVAQRPIATPDRSLGISRGNW</sequence>
<reference evidence="2" key="1">
    <citation type="journal article" date="2012" name="PLoS Genet.">
        <title>Comparative analysis of the genomes of two field isolates of the rice blast fungus Magnaporthe oryzae.</title>
        <authorList>
            <person name="Xue M."/>
            <person name="Yang J."/>
            <person name="Li Z."/>
            <person name="Hu S."/>
            <person name="Yao N."/>
            <person name="Dean R.A."/>
            <person name="Zhao W."/>
            <person name="Shen M."/>
            <person name="Zhang H."/>
            <person name="Li C."/>
            <person name="Liu L."/>
            <person name="Cao L."/>
            <person name="Xu X."/>
            <person name="Xing Y."/>
            <person name="Hsiang T."/>
            <person name="Zhang Z."/>
            <person name="Xu J.R."/>
            <person name="Peng Y.L."/>
        </authorList>
    </citation>
    <scope>NUCLEOTIDE SEQUENCE</scope>
    <source>
        <strain evidence="2">Y34</strain>
    </source>
</reference>
<dbReference type="EMBL" id="JH793517">
    <property type="protein sequence ID" value="ELQ32693.1"/>
    <property type="molecule type" value="Genomic_DNA"/>
</dbReference>